<keyword evidence="15" id="KW-1185">Reference proteome</keyword>
<reference evidence="14" key="2">
    <citation type="submission" date="2025-08" db="UniProtKB">
        <authorList>
            <consortium name="Ensembl"/>
        </authorList>
    </citation>
    <scope>IDENTIFICATION</scope>
</reference>
<reference evidence="14 15" key="1">
    <citation type="submission" date="2013-03" db="EMBL/GenBank/DDBJ databases">
        <authorList>
            <person name="Warren W."/>
            <person name="Wilson R.K."/>
        </authorList>
    </citation>
    <scope>NUCLEOTIDE SEQUENCE</scope>
</reference>
<accession>A0A7N9C6S9</accession>
<dbReference type="InterPro" id="IPR045860">
    <property type="entry name" value="Snake_toxin-like_sf"/>
</dbReference>
<evidence type="ECO:0000256" key="12">
    <source>
        <dbReference type="SAM" id="MobiDB-lite"/>
    </source>
</evidence>
<dbReference type="InterPro" id="IPR016054">
    <property type="entry name" value="LY6_UPA_recep-like"/>
</dbReference>
<dbReference type="GO" id="GO:0045202">
    <property type="term" value="C:synapse"/>
    <property type="evidence" value="ECO:0007669"/>
    <property type="project" value="GOC"/>
</dbReference>
<dbReference type="GO" id="GO:0095500">
    <property type="term" value="P:acetylcholine receptor signaling pathway"/>
    <property type="evidence" value="ECO:0007669"/>
    <property type="project" value="TreeGrafter"/>
</dbReference>
<evidence type="ECO:0000256" key="1">
    <source>
        <dbReference type="ARBA" id="ARBA00004609"/>
    </source>
</evidence>
<dbReference type="Gene3D" id="2.10.60.10">
    <property type="entry name" value="CD59"/>
    <property type="match status" value="1"/>
</dbReference>
<dbReference type="GO" id="GO:0098552">
    <property type="term" value="C:side of membrane"/>
    <property type="evidence" value="ECO:0007669"/>
    <property type="project" value="UniProtKB-KW"/>
</dbReference>
<dbReference type="GO" id="GO:0005886">
    <property type="term" value="C:plasma membrane"/>
    <property type="evidence" value="ECO:0007669"/>
    <property type="project" value="UniProtKB-SubCell"/>
</dbReference>
<evidence type="ECO:0000256" key="8">
    <source>
        <dbReference type="ARBA" id="ARBA00023288"/>
    </source>
</evidence>
<feature type="compositionally biased region" description="Basic and acidic residues" evidence="12">
    <location>
        <begin position="1"/>
        <end position="10"/>
    </location>
</feature>
<evidence type="ECO:0000313" key="14">
    <source>
        <dbReference type="Ensembl" id="ENSMFAP00000046268.1"/>
    </source>
</evidence>
<dbReference type="CDD" id="cd23549">
    <property type="entry name" value="TFP_LU_ECD_Ly6H"/>
    <property type="match status" value="1"/>
</dbReference>
<comment type="subunit">
    <text evidence="10">Interacts with CHRNA4 and CHRNA7.</text>
</comment>
<evidence type="ECO:0000256" key="5">
    <source>
        <dbReference type="ARBA" id="ARBA00023136"/>
    </source>
</evidence>
<dbReference type="Ensembl" id="ENSMFAT00000095191.1">
    <property type="protein sequence ID" value="ENSMFAP00000046268.1"/>
    <property type="gene ID" value="ENSMFAG00000036176.2"/>
</dbReference>
<evidence type="ECO:0000256" key="6">
    <source>
        <dbReference type="ARBA" id="ARBA00023157"/>
    </source>
</evidence>
<dbReference type="PANTHER" id="PTHR32217">
    <property type="entry name" value="LYMPHOCYTE ANTIGEN 6H"/>
    <property type="match status" value="1"/>
</dbReference>
<dbReference type="PANTHER" id="PTHR32217:SF5">
    <property type="entry name" value="LYMPHOCYTE ANTIGEN 6H"/>
    <property type="match status" value="1"/>
</dbReference>
<feature type="compositionally biased region" description="Low complexity" evidence="12">
    <location>
        <begin position="131"/>
        <end position="146"/>
    </location>
</feature>
<organism evidence="14 15">
    <name type="scientific">Macaca fascicularis</name>
    <name type="common">Crab-eating macaque</name>
    <name type="synonym">Cynomolgus monkey</name>
    <dbReference type="NCBI Taxonomy" id="9541"/>
    <lineage>
        <taxon>Eukaryota</taxon>
        <taxon>Metazoa</taxon>
        <taxon>Chordata</taxon>
        <taxon>Craniata</taxon>
        <taxon>Vertebrata</taxon>
        <taxon>Euteleostomi</taxon>
        <taxon>Mammalia</taxon>
        <taxon>Eutheria</taxon>
        <taxon>Euarchontoglires</taxon>
        <taxon>Primates</taxon>
        <taxon>Haplorrhini</taxon>
        <taxon>Catarrhini</taxon>
        <taxon>Cercopithecidae</taxon>
        <taxon>Cercopithecinae</taxon>
        <taxon>Macaca</taxon>
    </lineage>
</organism>
<evidence type="ECO:0000256" key="3">
    <source>
        <dbReference type="ARBA" id="ARBA00022622"/>
    </source>
</evidence>
<keyword evidence="5" id="KW-0472">Membrane</keyword>
<proteinExistence type="predicted"/>
<name>A0A7N9C6S9_MACFA</name>
<keyword evidence="4" id="KW-0732">Signal</keyword>
<evidence type="ECO:0000256" key="2">
    <source>
        <dbReference type="ARBA" id="ARBA00022475"/>
    </source>
</evidence>
<dbReference type="FunFam" id="2.10.60.10:FF:000011">
    <property type="entry name" value="lymphocyte antigen 6H isoform X1"/>
    <property type="match status" value="1"/>
</dbReference>
<dbReference type="GeneTree" id="ENSGT00940000154560"/>
<feature type="compositionally biased region" description="Low complexity" evidence="12">
    <location>
        <begin position="86"/>
        <end position="100"/>
    </location>
</feature>
<dbReference type="Bgee" id="ENSMFAG00000036176">
    <property type="expression patterns" value="Expressed in pituitary gland and 3 other cell types or tissues"/>
</dbReference>
<keyword evidence="8" id="KW-0449">Lipoprotein</keyword>
<evidence type="ECO:0000313" key="15">
    <source>
        <dbReference type="Proteomes" id="UP000233100"/>
    </source>
</evidence>
<dbReference type="Pfam" id="PF00021">
    <property type="entry name" value="UPAR_LY6"/>
    <property type="match status" value="1"/>
</dbReference>
<evidence type="ECO:0000259" key="13">
    <source>
        <dbReference type="SMART" id="SM00134"/>
    </source>
</evidence>
<keyword evidence="7" id="KW-0325">Glycoprotein</keyword>
<evidence type="ECO:0000256" key="11">
    <source>
        <dbReference type="ARBA" id="ARBA00072364"/>
    </source>
</evidence>
<dbReference type="Proteomes" id="UP000233100">
    <property type="component" value="Chromosome 8"/>
</dbReference>
<dbReference type="GO" id="GO:0030550">
    <property type="term" value="F:acetylcholine receptor inhibitor activity"/>
    <property type="evidence" value="ECO:0007669"/>
    <property type="project" value="TreeGrafter"/>
</dbReference>
<evidence type="ECO:0000256" key="7">
    <source>
        <dbReference type="ARBA" id="ARBA00023180"/>
    </source>
</evidence>
<keyword evidence="2" id="KW-1003">Cell membrane</keyword>
<gene>
    <name evidence="14" type="primary">LY6H</name>
</gene>
<dbReference type="SMART" id="SM00134">
    <property type="entry name" value="LU"/>
    <property type="match status" value="1"/>
</dbReference>
<comment type="function">
    <text evidence="9">Believed to act as a modulator of nicotinic acetylcholine receptors (nAChRs) activity. In vitro inhibits alpha-3:beta-4-containing nAChRs maximum response. May play a role in the intracellular trafficking of alpha-7-containing nAChRs and may inhibit their expression at the cell surface. Seems to inhibit alpha-7/CHRNA7 signaling in hippocampal neurons.</text>
</comment>
<evidence type="ECO:0000256" key="4">
    <source>
        <dbReference type="ARBA" id="ARBA00022729"/>
    </source>
</evidence>
<comment type="subcellular location">
    <subcellularLocation>
        <location evidence="1">Cell membrane</location>
        <topology evidence="1">Lipid-anchor</topology>
        <topology evidence="1">GPI-anchor</topology>
    </subcellularLocation>
</comment>
<protein>
    <recommendedName>
        <fullName evidence="11">Lymphocyte antigen 6H</fullName>
    </recommendedName>
</protein>
<feature type="region of interest" description="Disordered" evidence="12">
    <location>
        <begin position="86"/>
        <end position="146"/>
    </location>
</feature>
<dbReference type="GO" id="GO:0033130">
    <property type="term" value="F:acetylcholine receptor binding"/>
    <property type="evidence" value="ECO:0007669"/>
    <property type="project" value="TreeGrafter"/>
</dbReference>
<sequence>MKGSRTKDRGFPSAPGRRISGTGTRAKAQLFGSWRAGWEGQGSRETGPRLGCSGQDLCLYLRVWQCLTTEAPGAAASGGGLHGCSGEENGLEPLENGETGMRLGSKRSSEKFQGDLSQAEGEGILPTPGFAPQRTRAPSPRAAPRPARSMLPAAMKGLGLALLAVLLCSAPAHGLWCQDCTLTTNSSHCTPKQCQPSDTVCASVRITDPSSSRKDHSVNKMCASSCDFVKRHFFSDYLMGFINSGILKVDVDCCEKDLCNGVAGAGHSPGPWRGLLLSLGPALLWAGP</sequence>
<reference evidence="14" key="3">
    <citation type="submission" date="2025-09" db="UniProtKB">
        <authorList>
            <consortium name="Ensembl"/>
        </authorList>
    </citation>
    <scope>IDENTIFICATION</scope>
</reference>
<dbReference type="AlphaFoldDB" id="A0A7N9C6S9"/>
<feature type="region of interest" description="Disordered" evidence="12">
    <location>
        <begin position="1"/>
        <end position="26"/>
    </location>
</feature>
<keyword evidence="6" id="KW-1015">Disulfide bond</keyword>
<evidence type="ECO:0000256" key="9">
    <source>
        <dbReference type="ARBA" id="ARBA00055774"/>
    </source>
</evidence>
<dbReference type="SUPFAM" id="SSF57302">
    <property type="entry name" value="Snake toxin-like"/>
    <property type="match status" value="1"/>
</dbReference>
<dbReference type="InterPro" id="IPR051445">
    <property type="entry name" value="LY6H/LY6L_nAChR_modulators"/>
</dbReference>
<keyword evidence="3" id="KW-0336">GPI-anchor</keyword>
<feature type="domain" description="UPAR/Ly6" evidence="13">
    <location>
        <begin position="175"/>
        <end position="273"/>
    </location>
</feature>
<evidence type="ECO:0000256" key="10">
    <source>
        <dbReference type="ARBA" id="ARBA00063817"/>
    </source>
</evidence>